<evidence type="ECO:0000313" key="1">
    <source>
        <dbReference type="EMBL" id="MDY0744803.1"/>
    </source>
</evidence>
<gene>
    <name evidence="1" type="ORF">SNE35_09805</name>
</gene>
<reference evidence="1 2" key="1">
    <citation type="submission" date="2023-11" db="EMBL/GenBank/DDBJ databases">
        <title>Paucibacter sp. nov., isolated from fresh soil in Korea.</title>
        <authorList>
            <person name="Le N.T.T."/>
        </authorList>
    </citation>
    <scope>NUCLEOTIDE SEQUENCE [LARGE SCALE GENOMIC DNA]</scope>
    <source>
        <strain evidence="1 2">R3-3</strain>
    </source>
</reference>
<name>A0ABU5DEV0_9BURK</name>
<sequence>MSKPSAIVVALEEHLDGVRQIAAGLALLEASHLIHYDHAGQKFQHVSESDFEHAAHAMHPIFGRIMLWLLFSTGSEFLLKGALILTGKLVPSMKDKLAIPPKEVASTSAWMDSVVGGSAAKVSARNYGTIGGMAASLKSLCDEHPGAGAQQVIVTFKLLGDAIRNRDSHAYVQGVRAAHFHMTSEFSAAYSTLLSWLPPEAISEAQELKESGAA</sequence>
<dbReference type="EMBL" id="JAXCLA010000003">
    <property type="protein sequence ID" value="MDY0744803.1"/>
    <property type="molecule type" value="Genomic_DNA"/>
</dbReference>
<evidence type="ECO:0000313" key="2">
    <source>
        <dbReference type="Proteomes" id="UP001285263"/>
    </source>
</evidence>
<dbReference type="Proteomes" id="UP001285263">
    <property type="component" value="Unassembled WGS sequence"/>
</dbReference>
<comment type="caution">
    <text evidence="1">The sequence shown here is derived from an EMBL/GenBank/DDBJ whole genome shotgun (WGS) entry which is preliminary data.</text>
</comment>
<keyword evidence="2" id="KW-1185">Reference proteome</keyword>
<dbReference type="RefSeq" id="WP_320422715.1">
    <property type="nucleotide sequence ID" value="NZ_JAXCLA010000003.1"/>
</dbReference>
<organism evidence="1 2">
    <name type="scientific">Roseateles agri</name>
    <dbReference type="NCBI Taxonomy" id="3098619"/>
    <lineage>
        <taxon>Bacteria</taxon>
        <taxon>Pseudomonadati</taxon>
        <taxon>Pseudomonadota</taxon>
        <taxon>Betaproteobacteria</taxon>
        <taxon>Burkholderiales</taxon>
        <taxon>Sphaerotilaceae</taxon>
        <taxon>Roseateles</taxon>
    </lineage>
</organism>
<proteinExistence type="predicted"/>
<evidence type="ECO:0008006" key="3">
    <source>
        <dbReference type="Google" id="ProtNLM"/>
    </source>
</evidence>
<protein>
    <recommendedName>
        <fullName evidence="3">DUF4145 domain-containing protein</fullName>
    </recommendedName>
</protein>
<accession>A0ABU5DEV0</accession>